<name>A0A816XU39_9BILA</name>
<dbReference type="Proteomes" id="UP000676336">
    <property type="component" value="Unassembled WGS sequence"/>
</dbReference>
<evidence type="ECO:0000313" key="3">
    <source>
        <dbReference type="Proteomes" id="UP000663824"/>
    </source>
</evidence>
<gene>
    <name evidence="1" type="ORF">MBJ925_LOCUS31099</name>
    <name evidence="2" type="ORF">SMN809_LOCUS64267</name>
</gene>
<dbReference type="EMBL" id="CAJNRE010016988">
    <property type="protein sequence ID" value="CAF2150256.1"/>
    <property type="molecule type" value="Genomic_DNA"/>
</dbReference>
<sequence>MSNESLINNRVHKKCYTKMTRKLPPIKMKKQQINTSLNVSSDVLNDISLDRSLLNIDNCALNIEQVVYATNPLSTD</sequence>
<proteinExistence type="predicted"/>
<protein>
    <submittedName>
        <fullName evidence="1">Uncharacterized protein</fullName>
    </submittedName>
</protein>
<evidence type="ECO:0000313" key="1">
    <source>
        <dbReference type="EMBL" id="CAF2150256.1"/>
    </source>
</evidence>
<dbReference type="Proteomes" id="UP000663824">
    <property type="component" value="Unassembled WGS sequence"/>
</dbReference>
<organism evidence="1 3">
    <name type="scientific">Rotaria magnacalcarata</name>
    <dbReference type="NCBI Taxonomy" id="392030"/>
    <lineage>
        <taxon>Eukaryota</taxon>
        <taxon>Metazoa</taxon>
        <taxon>Spiralia</taxon>
        <taxon>Gnathifera</taxon>
        <taxon>Rotifera</taxon>
        <taxon>Eurotatoria</taxon>
        <taxon>Bdelloidea</taxon>
        <taxon>Philodinida</taxon>
        <taxon>Philodinidae</taxon>
        <taxon>Rotaria</taxon>
    </lineage>
</organism>
<evidence type="ECO:0000313" key="2">
    <source>
        <dbReference type="EMBL" id="CAF5156706.1"/>
    </source>
</evidence>
<comment type="caution">
    <text evidence="1">The sequence shown here is derived from an EMBL/GenBank/DDBJ whole genome shotgun (WGS) entry which is preliminary data.</text>
</comment>
<dbReference type="EMBL" id="CAJOBI010288443">
    <property type="protein sequence ID" value="CAF5156706.1"/>
    <property type="molecule type" value="Genomic_DNA"/>
</dbReference>
<dbReference type="AlphaFoldDB" id="A0A816XU39"/>
<accession>A0A816XU39</accession>
<reference evidence="1" key="1">
    <citation type="submission" date="2021-02" db="EMBL/GenBank/DDBJ databases">
        <authorList>
            <person name="Nowell W R."/>
        </authorList>
    </citation>
    <scope>NUCLEOTIDE SEQUENCE</scope>
</reference>